<evidence type="ECO:0000259" key="14">
    <source>
        <dbReference type="PROSITE" id="PS00907"/>
    </source>
</evidence>
<comment type="function">
    <text evidence="10">Catalyzes the decarboxylation of four acetate groups of uroporphyrinogen-III to yield coproporphyrinogen-III.</text>
</comment>
<evidence type="ECO:0000256" key="2">
    <source>
        <dbReference type="ARBA" id="ARBA00004804"/>
    </source>
</evidence>
<comment type="subcellular location">
    <subcellularLocation>
        <location evidence="1">Cytoplasm</location>
        <location evidence="1">Cytosol</location>
    </subcellularLocation>
</comment>
<gene>
    <name evidence="10 15" type="primary">hemE</name>
    <name evidence="15" type="ORF">ENQ20_03880</name>
</gene>
<keyword evidence="6 10" id="KW-0963">Cytoplasm</keyword>
<evidence type="ECO:0000256" key="6">
    <source>
        <dbReference type="ARBA" id="ARBA00022490"/>
    </source>
</evidence>
<dbReference type="FunFam" id="3.20.20.210:FF:000008">
    <property type="entry name" value="Uroporphyrinogen decarboxylase"/>
    <property type="match status" value="1"/>
</dbReference>
<evidence type="ECO:0000256" key="5">
    <source>
        <dbReference type="ARBA" id="ARBA00012288"/>
    </source>
</evidence>
<evidence type="ECO:0000259" key="13">
    <source>
        <dbReference type="PROSITE" id="PS00906"/>
    </source>
</evidence>
<reference evidence="15" key="1">
    <citation type="journal article" date="2020" name="mSystems">
        <title>Genome- and Community-Level Interaction Insights into Carbon Utilization and Element Cycling Functions of Hydrothermarchaeota in Hydrothermal Sediment.</title>
        <authorList>
            <person name="Zhou Z."/>
            <person name="Liu Y."/>
            <person name="Xu W."/>
            <person name="Pan J."/>
            <person name="Luo Z.H."/>
            <person name="Li M."/>
        </authorList>
    </citation>
    <scope>NUCLEOTIDE SEQUENCE [LARGE SCALE GENOMIC DNA]</scope>
    <source>
        <strain evidence="15">SpSt-289</strain>
    </source>
</reference>
<feature type="binding site" evidence="10">
    <location>
        <position position="208"/>
    </location>
    <ligand>
        <name>substrate</name>
    </ligand>
</feature>
<protein>
    <recommendedName>
        <fullName evidence="5 10">Uroporphyrinogen decarboxylase</fullName>
        <shortName evidence="10">UPD</shortName>
        <shortName evidence="10">URO-D</shortName>
        <ecNumber evidence="5 10">4.1.1.37</ecNumber>
    </recommendedName>
</protein>
<dbReference type="Gene3D" id="3.20.20.210">
    <property type="match status" value="1"/>
</dbReference>
<dbReference type="InterPro" id="IPR038071">
    <property type="entry name" value="UROD/MetE-like_sf"/>
</dbReference>
<keyword evidence="7 10" id="KW-0210">Decarboxylase</keyword>
<comment type="catalytic activity">
    <reaction evidence="10 11">
        <text>uroporphyrinogen III + 4 H(+) = coproporphyrinogen III + 4 CO2</text>
        <dbReference type="Rhea" id="RHEA:19865"/>
        <dbReference type="ChEBI" id="CHEBI:15378"/>
        <dbReference type="ChEBI" id="CHEBI:16526"/>
        <dbReference type="ChEBI" id="CHEBI:57308"/>
        <dbReference type="ChEBI" id="CHEBI:57309"/>
        <dbReference type="EC" id="4.1.1.37"/>
    </reaction>
</comment>
<comment type="similarity">
    <text evidence="3 10 12">Belongs to the uroporphyrinogen decarboxylase family.</text>
</comment>
<feature type="domain" description="Uroporphyrinogen decarboxylase (URO-D)" evidence="13">
    <location>
        <begin position="21"/>
        <end position="30"/>
    </location>
</feature>
<evidence type="ECO:0000256" key="11">
    <source>
        <dbReference type="RuleBase" id="RU000554"/>
    </source>
</evidence>
<evidence type="ECO:0000256" key="7">
    <source>
        <dbReference type="ARBA" id="ARBA00022793"/>
    </source>
</evidence>
<dbReference type="PROSITE" id="PS00907">
    <property type="entry name" value="UROD_2"/>
    <property type="match status" value="1"/>
</dbReference>
<comment type="caution">
    <text evidence="15">The sequence shown here is derived from an EMBL/GenBank/DDBJ whole genome shotgun (WGS) entry which is preliminary data.</text>
</comment>
<sequence>MSLRPPRFLAACRRQPVDVTPVWLMRQAGRYMAEYRALRQRYTILEIIKTPELACEVTLQPLNAFDLDAAIIFADILPPLEGMGLHLEFIKGEGPHIDNPVRTRADVEALVVRPPEEALWFTLEAIRLTRRELDARGLPLIGFSGAPFTLAAYAVEGGGSHDHRRVKALMMAEPSLWHALMEKLSTVVGEYLLAQARAGAQALQLFDSWVGQLSPDDYRTHVLPYSRRAIELAREGGVPIIHFGVNTAGMLPLLREAGGDVIGVDWRIDLDVAWRLLGEEVAVQGNLDPVALLAPWEALRPRIQQVLDRAYAVGRPGHIFNLGHGILPQTPVDNVKRLVEFVHAYSQQVRAGEQKR</sequence>
<comment type="subunit">
    <text evidence="4 10">Homodimer.</text>
</comment>
<dbReference type="NCBIfam" id="TIGR01464">
    <property type="entry name" value="hemE"/>
    <property type="match status" value="1"/>
</dbReference>
<dbReference type="UniPathway" id="UPA00251">
    <property type="reaction ID" value="UER00321"/>
</dbReference>
<organism evidence="15">
    <name type="scientific">Caldilinea aerophila</name>
    <dbReference type="NCBI Taxonomy" id="133453"/>
    <lineage>
        <taxon>Bacteria</taxon>
        <taxon>Bacillati</taxon>
        <taxon>Chloroflexota</taxon>
        <taxon>Caldilineae</taxon>
        <taxon>Caldilineales</taxon>
        <taxon>Caldilineaceae</taxon>
        <taxon>Caldilinea</taxon>
    </lineage>
</organism>
<dbReference type="PANTHER" id="PTHR21091:SF169">
    <property type="entry name" value="UROPORPHYRINOGEN DECARBOXYLASE"/>
    <property type="match status" value="1"/>
</dbReference>
<name>A0A7C1FRB5_9CHLR</name>
<proteinExistence type="inferred from homology"/>
<comment type="caution">
    <text evidence="10">Lacks conserved residue(s) required for the propagation of feature annotation.</text>
</comment>
<feature type="binding site" evidence="10">
    <location>
        <position position="75"/>
    </location>
    <ligand>
        <name>substrate</name>
    </ligand>
</feature>
<evidence type="ECO:0000256" key="9">
    <source>
        <dbReference type="ARBA" id="ARBA00023244"/>
    </source>
</evidence>
<dbReference type="CDD" id="cd00717">
    <property type="entry name" value="URO-D"/>
    <property type="match status" value="1"/>
</dbReference>
<feature type="binding site" evidence="10">
    <location>
        <begin position="26"/>
        <end position="30"/>
    </location>
    <ligand>
        <name>substrate</name>
    </ligand>
</feature>
<accession>A0A7C1FRB5</accession>
<evidence type="ECO:0000313" key="15">
    <source>
        <dbReference type="EMBL" id="HDX30615.1"/>
    </source>
</evidence>
<dbReference type="EC" id="4.1.1.37" evidence="5 10"/>
<keyword evidence="8 10" id="KW-0456">Lyase</keyword>
<evidence type="ECO:0000256" key="8">
    <source>
        <dbReference type="ARBA" id="ARBA00023239"/>
    </source>
</evidence>
<dbReference type="PANTHER" id="PTHR21091">
    <property type="entry name" value="METHYLTETRAHYDROFOLATE:HOMOCYSTEINE METHYLTRANSFERASE RELATED"/>
    <property type="match status" value="1"/>
</dbReference>
<evidence type="ECO:0000256" key="4">
    <source>
        <dbReference type="ARBA" id="ARBA00011738"/>
    </source>
</evidence>
<feature type="site" description="Transition state stabilizer" evidence="10">
    <location>
        <position position="75"/>
    </location>
</feature>
<evidence type="ECO:0000256" key="1">
    <source>
        <dbReference type="ARBA" id="ARBA00004514"/>
    </source>
</evidence>
<dbReference type="PROSITE" id="PS00906">
    <property type="entry name" value="UROD_1"/>
    <property type="match status" value="1"/>
</dbReference>
<evidence type="ECO:0000256" key="12">
    <source>
        <dbReference type="RuleBase" id="RU004169"/>
    </source>
</evidence>
<dbReference type="AlphaFoldDB" id="A0A7C1FRB5"/>
<dbReference type="GO" id="GO:0006782">
    <property type="term" value="P:protoporphyrinogen IX biosynthetic process"/>
    <property type="evidence" value="ECO:0007669"/>
    <property type="project" value="UniProtKB-UniRule"/>
</dbReference>
<feature type="binding site" evidence="10">
    <location>
        <position position="324"/>
    </location>
    <ligand>
        <name>substrate</name>
    </ligand>
</feature>
<dbReference type="EMBL" id="DSMG01000044">
    <property type="protein sequence ID" value="HDX30615.1"/>
    <property type="molecule type" value="Genomic_DNA"/>
</dbReference>
<dbReference type="HAMAP" id="MF_00218">
    <property type="entry name" value="URO_D"/>
    <property type="match status" value="1"/>
</dbReference>
<dbReference type="InterPro" id="IPR000257">
    <property type="entry name" value="Uroporphyrinogen_deCOase"/>
</dbReference>
<feature type="binding site" evidence="10">
    <location>
        <position position="153"/>
    </location>
    <ligand>
        <name>substrate</name>
    </ligand>
</feature>
<dbReference type="GO" id="GO:0004853">
    <property type="term" value="F:uroporphyrinogen decarboxylase activity"/>
    <property type="evidence" value="ECO:0007669"/>
    <property type="project" value="UniProtKB-UniRule"/>
</dbReference>
<dbReference type="Pfam" id="PF01208">
    <property type="entry name" value="URO-D"/>
    <property type="match status" value="1"/>
</dbReference>
<evidence type="ECO:0000256" key="3">
    <source>
        <dbReference type="ARBA" id="ARBA00009935"/>
    </source>
</evidence>
<comment type="pathway">
    <text evidence="2 10 11">Porphyrin-containing compound metabolism; protoporphyrin-IX biosynthesis; coproporphyrinogen-III from 5-aminolevulinate: step 4/4.</text>
</comment>
<dbReference type="GO" id="GO:0005829">
    <property type="term" value="C:cytosol"/>
    <property type="evidence" value="ECO:0007669"/>
    <property type="project" value="UniProtKB-SubCell"/>
</dbReference>
<feature type="domain" description="Uroporphyrinogen decarboxylase (URO-D)" evidence="14">
    <location>
        <begin position="141"/>
        <end position="157"/>
    </location>
</feature>
<dbReference type="SUPFAM" id="SSF51726">
    <property type="entry name" value="UROD/MetE-like"/>
    <property type="match status" value="1"/>
</dbReference>
<dbReference type="InterPro" id="IPR006361">
    <property type="entry name" value="Uroporphyrinogen_deCO2ase_HemE"/>
</dbReference>
<keyword evidence="9 10" id="KW-0627">Porphyrin biosynthesis</keyword>
<evidence type="ECO:0000256" key="10">
    <source>
        <dbReference type="HAMAP-Rule" id="MF_00218"/>
    </source>
</evidence>